<protein>
    <recommendedName>
        <fullName evidence="4">DUF1764 domain-containing protein</fullName>
    </recommendedName>
</protein>
<dbReference type="OrthoDB" id="20835at2759"/>
<evidence type="ECO:0000313" key="2">
    <source>
        <dbReference type="EMBL" id="OAY54084.1"/>
    </source>
</evidence>
<evidence type="ECO:0008006" key="4">
    <source>
        <dbReference type="Google" id="ProtNLM"/>
    </source>
</evidence>
<dbReference type="AlphaFoldDB" id="A0A2C9W4L6"/>
<feature type="compositionally biased region" description="Basic and acidic residues" evidence="1">
    <location>
        <begin position="49"/>
        <end position="64"/>
    </location>
</feature>
<comment type="caution">
    <text evidence="2">The sequence shown here is derived from an EMBL/GenBank/DDBJ whole genome shotgun (WGS) entry which is preliminary data.</text>
</comment>
<feature type="region of interest" description="Disordered" evidence="1">
    <location>
        <begin position="1"/>
        <end position="114"/>
    </location>
</feature>
<dbReference type="Gramene" id="Manes.03G046700.1.v8.1">
    <property type="protein sequence ID" value="Manes.03G046700.1.v8.1.CDS.1"/>
    <property type="gene ID" value="Manes.03G046700.v8.1"/>
</dbReference>
<proteinExistence type="predicted"/>
<dbReference type="Proteomes" id="UP000091857">
    <property type="component" value="Chromosome 3"/>
</dbReference>
<feature type="compositionally biased region" description="Basic and acidic residues" evidence="1">
    <location>
        <begin position="77"/>
        <end position="109"/>
    </location>
</feature>
<sequence>MPKKNSSKVTLQAEECTVVEPQKPSSTPKKPKSSNEIDEIFSGKKRKNPEKQKNDEAKETETNKPKSLKKKKKKSKEGKEERLRDQKSKEGKKERLTDPPSKHRKRTEDGLNIYTEEELGISSSNAGGTPLCPFDCECCF</sequence>
<reference evidence="3" key="1">
    <citation type="journal article" date="2016" name="Nat. Biotechnol.">
        <title>Sequencing wild and cultivated cassava and related species reveals extensive interspecific hybridization and genetic diversity.</title>
        <authorList>
            <person name="Bredeson J.V."/>
            <person name="Lyons J.B."/>
            <person name="Prochnik S.E."/>
            <person name="Wu G.A."/>
            <person name="Ha C.M."/>
            <person name="Edsinger-Gonzales E."/>
            <person name="Grimwood J."/>
            <person name="Schmutz J."/>
            <person name="Rabbi I.Y."/>
            <person name="Egesi C."/>
            <person name="Nauluvula P."/>
            <person name="Lebot V."/>
            <person name="Ndunguru J."/>
            <person name="Mkamilo G."/>
            <person name="Bart R.S."/>
            <person name="Setter T.L."/>
            <person name="Gleadow R.M."/>
            <person name="Kulakow P."/>
            <person name="Ferguson M.E."/>
            <person name="Rounsley S."/>
            <person name="Rokhsar D.S."/>
        </authorList>
    </citation>
    <scope>NUCLEOTIDE SEQUENCE [LARGE SCALE GENOMIC DNA]</scope>
    <source>
        <strain evidence="3">cv. AM560-2</strain>
    </source>
</reference>
<dbReference type="OMA" id="DGFNSNP"/>
<organism evidence="2 3">
    <name type="scientific">Manihot esculenta</name>
    <name type="common">Cassava</name>
    <name type="synonym">Jatropha manihot</name>
    <dbReference type="NCBI Taxonomy" id="3983"/>
    <lineage>
        <taxon>Eukaryota</taxon>
        <taxon>Viridiplantae</taxon>
        <taxon>Streptophyta</taxon>
        <taxon>Embryophyta</taxon>
        <taxon>Tracheophyta</taxon>
        <taxon>Spermatophyta</taxon>
        <taxon>Magnoliopsida</taxon>
        <taxon>eudicotyledons</taxon>
        <taxon>Gunneridae</taxon>
        <taxon>Pentapetalae</taxon>
        <taxon>rosids</taxon>
        <taxon>fabids</taxon>
        <taxon>Malpighiales</taxon>
        <taxon>Euphorbiaceae</taxon>
        <taxon>Crotonoideae</taxon>
        <taxon>Manihoteae</taxon>
        <taxon>Manihot</taxon>
    </lineage>
</organism>
<evidence type="ECO:0000256" key="1">
    <source>
        <dbReference type="SAM" id="MobiDB-lite"/>
    </source>
</evidence>
<dbReference type="PANTHER" id="PTHR34066:SF1">
    <property type="entry name" value="DUF1764 FAMILY PROTEIN"/>
    <property type="match status" value="1"/>
</dbReference>
<dbReference type="STRING" id="3983.A0A2C9W4L6"/>
<gene>
    <name evidence="2" type="ORF">MANES_03G046700v8</name>
</gene>
<dbReference type="EMBL" id="CM004389">
    <property type="protein sequence ID" value="OAY54084.1"/>
    <property type="molecule type" value="Genomic_DNA"/>
</dbReference>
<dbReference type="PANTHER" id="PTHR34066">
    <property type="entry name" value="GROWTH FACTOR 2"/>
    <property type="match status" value="1"/>
</dbReference>
<dbReference type="InterPro" id="IPR013885">
    <property type="entry name" value="DUF1764_euk"/>
</dbReference>
<dbReference type="Gramene" id="Manes.03G046700.2.v8.1">
    <property type="protein sequence ID" value="Manes.03G046700.2.v8.1.CDS.1"/>
    <property type="gene ID" value="Manes.03G046700.v8.1"/>
</dbReference>
<name>A0A2C9W4L6_MANES</name>
<accession>A0A2C9W4L6</accession>
<dbReference type="Pfam" id="PF08576">
    <property type="entry name" value="DUF1764"/>
    <property type="match status" value="1"/>
</dbReference>
<dbReference type="Gramene" id="Manes.03G046700.3.v8.1">
    <property type="protein sequence ID" value="Manes.03G046700.3.v8.1.CDS.1"/>
    <property type="gene ID" value="Manes.03G046700.v8.1"/>
</dbReference>
<keyword evidence="3" id="KW-1185">Reference proteome</keyword>
<feature type="compositionally biased region" description="Basic residues" evidence="1">
    <location>
        <begin position="66"/>
        <end position="76"/>
    </location>
</feature>
<evidence type="ECO:0000313" key="3">
    <source>
        <dbReference type="Proteomes" id="UP000091857"/>
    </source>
</evidence>